<feature type="domain" description="LysM" evidence="1">
    <location>
        <begin position="61"/>
        <end position="105"/>
    </location>
</feature>
<dbReference type="InterPro" id="IPR018392">
    <property type="entry name" value="LysM"/>
</dbReference>
<dbReference type="InterPro" id="IPR036779">
    <property type="entry name" value="LysM_dom_sf"/>
</dbReference>
<proteinExistence type="predicted"/>
<feature type="domain" description="LysM" evidence="1">
    <location>
        <begin position="125"/>
        <end position="169"/>
    </location>
</feature>
<gene>
    <name evidence="2" type="ORF">NH26_06920</name>
</gene>
<dbReference type="Gene3D" id="3.10.350.10">
    <property type="entry name" value="LysM domain"/>
    <property type="match status" value="6"/>
</dbReference>
<feature type="domain" description="LysM" evidence="1">
    <location>
        <begin position="1"/>
        <end position="45"/>
    </location>
</feature>
<accession>A0A1S1YYL2</accession>
<dbReference type="PANTHER" id="PTHR33734">
    <property type="entry name" value="LYSM DOMAIN-CONTAINING GPI-ANCHORED PROTEIN 2"/>
    <property type="match status" value="1"/>
</dbReference>
<dbReference type="PANTHER" id="PTHR33734:SF22">
    <property type="entry name" value="MEMBRANE-BOUND LYTIC MUREIN TRANSGLYCOSYLASE D"/>
    <property type="match status" value="1"/>
</dbReference>
<dbReference type="SUPFAM" id="SSF54106">
    <property type="entry name" value="LysM domain"/>
    <property type="match status" value="6"/>
</dbReference>
<dbReference type="CDD" id="cd00118">
    <property type="entry name" value="LysM"/>
    <property type="match status" value="6"/>
</dbReference>
<dbReference type="STRING" id="915059.NH26_06920"/>
<keyword evidence="3" id="KW-1185">Reference proteome</keyword>
<evidence type="ECO:0000259" key="1">
    <source>
        <dbReference type="PROSITE" id="PS51782"/>
    </source>
</evidence>
<dbReference type="GO" id="GO:0008932">
    <property type="term" value="F:lytic endotransglycosylase activity"/>
    <property type="evidence" value="ECO:0007669"/>
    <property type="project" value="TreeGrafter"/>
</dbReference>
<reference evidence="2 3" key="1">
    <citation type="journal article" date="2012" name="Int. J. Syst. Evol. Microbiol.">
        <title>Flammeovirga pacifica sp. nov., isolated from deep-sea sediment.</title>
        <authorList>
            <person name="Xu H."/>
            <person name="Fu Y."/>
            <person name="Yang N."/>
            <person name="Ding Z."/>
            <person name="Lai Q."/>
            <person name="Zeng R."/>
        </authorList>
    </citation>
    <scope>NUCLEOTIDE SEQUENCE [LARGE SCALE GENOMIC DNA]</scope>
    <source>
        <strain evidence="3">DSM 24597 / LMG 26175 / WPAGA1</strain>
    </source>
</reference>
<dbReference type="EMBL" id="JRYR02000001">
    <property type="protein sequence ID" value="OHX66099.1"/>
    <property type="molecule type" value="Genomic_DNA"/>
</dbReference>
<organism evidence="2 3">
    <name type="scientific">Flammeovirga pacifica</name>
    <dbReference type="NCBI Taxonomy" id="915059"/>
    <lineage>
        <taxon>Bacteria</taxon>
        <taxon>Pseudomonadati</taxon>
        <taxon>Bacteroidota</taxon>
        <taxon>Cytophagia</taxon>
        <taxon>Cytophagales</taxon>
        <taxon>Flammeovirgaceae</taxon>
        <taxon>Flammeovirga</taxon>
    </lineage>
</organism>
<feature type="domain" description="LysM" evidence="1">
    <location>
        <begin position="324"/>
        <end position="367"/>
    </location>
</feature>
<feature type="domain" description="LysM" evidence="1">
    <location>
        <begin position="194"/>
        <end position="238"/>
    </location>
</feature>
<dbReference type="OrthoDB" id="2149800at2"/>
<dbReference type="SMART" id="SM00257">
    <property type="entry name" value="LysM"/>
    <property type="match status" value="6"/>
</dbReference>
<comment type="caution">
    <text evidence="2">The sequence shown here is derived from an EMBL/GenBank/DDBJ whole genome shotgun (WGS) entry which is preliminary data.</text>
</comment>
<dbReference type="PROSITE" id="PS51782">
    <property type="entry name" value="LYSM"/>
    <property type="match status" value="6"/>
</dbReference>
<evidence type="ECO:0000313" key="3">
    <source>
        <dbReference type="Proteomes" id="UP000179797"/>
    </source>
</evidence>
<name>A0A1S1YYL2_FLAPC</name>
<protein>
    <recommendedName>
        <fullName evidence="1">LysM domain-containing protein</fullName>
    </recommendedName>
</protein>
<dbReference type="AlphaFoldDB" id="A0A1S1YYL2"/>
<feature type="domain" description="LysM" evidence="1">
    <location>
        <begin position="259"/>
        <end position="303"/>
    </location>
</feature>
<evidence type="ECO:0000313" key="2">
    <source>
        <dbReference type="EMBL" id="OHX66099.1"/>
    </source>
</evidence>
<dbReference type="Proteomes" id="UP000179797">
    <property type="component" value="Unassembled WGS sequence"/>
</dbReference>
<dbReference type="Pfam" id="PF01476">
    <property type="entry name" value="LysM"/>
    <property type="match status" value="6"/>
</dbReference>
<dbReference type="RefSeq" id="WP_044218634.1">
    <property type="nucleotide sequence ID" value="NZ_JRYR02000001.1"/>
</dbReference>
<sequence>MSYAVKSGDTLYSIARTHQLSTDELLDLNDWDSIPTLQIGQIIIVKENTTFQGDSSDDDDVIHTVAKGDSLYSIAKNYNVSPADIIEENDLDPSTGIYIGQELYIPELEENETSTTTSSVSNEIKKHIVTKGDSLYNISKKYEITPQQLLDKNQLPKNSPIYIGQILYIPEADSSVNETPLPSTSEVKKKTPPAIYTVLQGDTLYQISQKFGISPQKLLEMNGFDASQPIYIGQQLKVKNDQQTIIPPLPKKEDKTSGKTHTVNRGESLYAISRKYDLSPAEILSANGLSIGATIYVGQVLKIPSQKINIKPKVTSTTSKNEIRVYTVKPGDYLSKIAQQFDVTPQALVAANRIPKGRIYVGQQLFIPTKKTTTSTNSNAPQTPIKQAQGQSIYELSTLDGQQLFSKGMYNRIGSNYNVHPQDLANVQTRLIQLKLLSEHHKENAQQLSNNGSSNISGKSIPQTLSAIRKLQDRYRLNWWVGSAARIEMLGTSKFTYGEIVPNDVTYKFLKEYSQYTLKFPHPISGQTQVAEFSNFVYSGYNQFYKGVGYIGKSFPNEVPISVFREAGLSTVLAEAMKVVSSHEGNFDAINSYDKAFFSYGFIQFAGGGRGLAPLLARMKVIQPELFKSIFQNAGIDVEYTTRNNDIHQGELIIQFPKKGTLKGIEAEKELRNHHQMYGPFLRAAFHPELIKAQIIQAVKAYASPALGIKLSINTGQFSQSNIPITDVINSPMGLGFAIDMTVNKWIVKTGEMFNNAVSSLCKQKGWHQLHQISMIDEREVLQEIVRQEGGADKRVADRGNSMLTSGLSYTKSPNKGQGLLA</sequence>